<organism evidence="1 2">
    <name type="scientific">Meripilus lineatus</name>
    <dbReference type="NCBI Taxonomy" id="2056292"/>
    <lineage>
        <taxon>Eukaryota</taxon>
        <taxon>Fungi</taxon>
        <taxon>Dikarya</taxon>
        <taxon>Basidiomycota</taxon>
        <taxon>Agaricomycotina</taxon>
        <taxon>Agaricomycetes</taxon>
        <taxon>Polyporales</taxon>
        <taxon>Meripilaceae</taxon>
        <taxon>Meripilus</taxon>
    </lineage>
</organism>
<evidence type="ECO:0000313" key="1">
    <source>
        <dbReference type="EMBL" id="KAJ3476108.1"/>
    </source>
</evidence>
<dbReference type="SUPFAM" id="SSF52047">
    <property type="entry name" value="RNI-like"/>
    <property type="match status" value="1"/>
</dbReference>
<dbReference type="InterPro" id="IPR036047">
    <property type="entry name" value="F-box-like_dom_sf"/>
</dbReference>
<dbReference type="Proteomes" id="UP001212997">
    <property type="component" value="Unassembled WGS sequence"/>
</dbReference>
<proteinExistence type="predicted"/>
<name>A0AAD5UW10_9APHY</name>
<gene>
    <name evidence="1" type="ORF">NLI96_g11394</name>
</gene>
<dbReference type="AlphaFoldDB" id="A0AAD5UW10"/>
<evidence type="ECO:0000313" key="2">
    <source>
        <dbReference type="Proteomes" id="UP001212997"/>
    </source>
</evidence>
<dbReference type="PANTHER" id="PTHR31639">
    <property type="entry name" value="F-BOX PROTEIN-LIKE"/>
    <property type="match status" value="1"/>
</dbReference>
<evidence type="ECO:0008006" key="3">
    <source>
        <dbReference type="Google" id="ProtNLM"/>
    </source>
</evidence>
<protein>
    <recommendedName>
        <fullName evidence="3">F-box domain-containing protein</fullName>
    </recommendedName>
</protein>
<dbReference type="EMBL" id="JANAWD010000751">
    <property type="protein sequence ID" value="KAJ3476108.1"/>
    <property type="molecule type" value="Genomic_DNA"/>
</dbReference>
<accession>A0AAD5UW10</accession>
<keyword evidence="2" id="KW-1185">Reference proteome</keyword>
<dbReference type="Gene3D" id="3.80.10.10">
    <property type="entry name" value="Ribonuclease Inhibitor"/>
    <property type="match status" value="1"/>
</dbReference>
<dbReference type="InterPro" id="IPR032675">
    <property type="entry name" value="LRR_dom_sf"/>
</dbReference>
<reference evidence="1" key="1">
    <citation type="submission" date="2022-07" db="EMBL/GenBank/DDBJ databases">
        <title>Genome Sequence of Physisporinus lineatus.</title>
        <authorList>
            <person name="Buettner E."/>
        </authorList>
    </citation>
    <scope>NUCLEOTIDE SEQUENCE</scope>
    <source>
        <strain evidence="1">VT162</strain>
    </source>
</reference>
<dbReference type="PANTHER" id="PTHR31639:SF256">
    <property type="entry name" value="OS07G0242900 PROTEIN"/>
    <property type="match status" value="1"/>
</dbReference>
<comment type="caution">
    <text evidence="1">The sequence shown here is derived from an EMBL/GenBank/DDBJ whole genome shotgun (WGS) entry which is preliminary data.</text>
</comment>
<dbReference type="SUPFAM" id="SSF81383">
    <property type="entry name" value="F-box domain"/>
    <property type="match status" value="1"/>
</dbReference>
<sequence length="673" mass="77321">MDSDDGAFLVNFELMTKLGPSAPEFVPTSLELKLYQRGEHESLNVLYREALSVGSTKGLDWKDDYSSYFRLKRFLDSIKGFHEGNLDLTGRHWYRYQELLDRWNQFLPDVLKLSRYAFKCNQPISVGTDELDVNPVIPNFYTVDPPELWECFADKWRVHNVPLTFIFPETNKLFRYLRSHTKPKFQEQLLEKLPPELIHEIMGKLECDDSRRLGATSKYFRTFALSYMYRDQHFDLQIEPDPSFRLPLQSGDPEQMSTFYEGARRVILKRLSACSDPNIARTMETISLFGMYFNHLFHALNFDVGSPDYLELFNPIGMQVGVLIKETTKLKEISLSQFFFTEDFVQALLSLPRLHTIRVYDCVLDSFPDPAPQCESLLNLFIDVKNEVSGSTQFNLLKSCANLQFLYISSGADLEEFDLGPESRAACNPFGTLKRLILKDFDYTNIELLGTWSSGSSTRLTHLKLQGCSSEFGIWFQEVDCLMNAFRDSPLEVLVLEGLQFAHPDVFDMISITFPTLRSLTLLYSQSPRRRLRVEPAYWPYRSWEYAPGFLNFSHLEHFGWNFGVNDLEVTSLQTLLEFEDGFTTCLSEEEFEELDGQSLADRDSIARVLAAHCPTLKEVAFHPDGYPDCKISRTPSGVIEVTGGDVGFGTTSQTRGEAWAEDPTMWQVLPRS</sequence>